<dbReference type="CDD" id="cd00109">
    <property type="entry name" value="Kunitz-type"/>
    <property type="match status" value="1"/>
</dbReference>
<name>A0AA84ZZW6_9TREM</name>
<evidence type="ECO:0000313" key="7">
    <source>
        <dbReference type="WBParaSite" id="SMRG1_53870.1"/>
    </source>
</evidence>
<keyword evidence="4" id="KW-0472">Membrane</keyword>
<proteinExistence type="predicted"/>
<keyword evidence="4" id="KW-0812">Transmembrane</keyword>
<dbReference type="Gene3D" id="4.10.410.10">
    <property type="entry name" value="Pancreatic trypsin inhibitor Kunitz domain"/>
    <property type="match status" value="1"/>
</dbReference>
<feature type="domain" description="BPTI/Kunitz inhibitor" evidence="5">
    <location>
        <begin position="138"/>
        <end position="188"/>
    </location>
</feature>
<dbReference type="AlphaFoldDB" id="A0AA84ZZW6"/>
<dbReference type="PROSITE" id="PS00280">
    <property type="entry name" value="BPTI_KUNITZ_1"/>
    <property type="match status" value="1"/>
</dbReference>
<evidence type="ECO:0000256" key="3">
    <source>
        <dbReference type="ARBA" id="ARBA00023157"/>
    </source>
</evidence>
<dbReference type="InterPro" id="IPR050098">
    <property type="entry name" value="TFPI/VKTCI-like"/>
</dbReference>
<sequence length="189" mass="21060">MPSKLIYEIVENDNNIEAQLDLLNCTDEITEVLNSSECIKSDILTKTLHNNGNNKKEIKHKTNQSLKNEEGIKSYFISNQLWIVTLLILIIVIVIGLLSVWFGIVYCKSKLSGVDSVKVPGGSQAISSTTNETINKICLEPIESGPCRASIEMFAFSVDQWRCIRFIYGGCHGNSNQFASIEECEAVCH</sequence>
<accession>A0AA84ZZW6</accession>
<organism evidence="6 7">
    <name type="scientific">Schistosoma margrebowiei</name>
    <dbReference type="NCBI Taxonomy" id="48269"/>
    <lineage>
        <taxon>Eukaryota</taxon>
        <taxon>Metazoa</taxon>
        <taxon>Spiralia</taxon>
        <taxon>Lophotrochozoa</taxon>
        <taxon>Platyhelminthes</taxon>
        <taxon>Trematoda</taxon>
        <taxon>Digenea</taxon>
        <taxon>Strigeidida</taxon>
        <taxon>Schistosomatoidea</taxon>
        <taxon>Schistosomatidae</taxon>
        <taxon>Schistosoma</taxon>
    </lineage>
</organism>
<dbReference type="InterPro" id="IPR020901">
    <property type="entry name" value="Prtase_inh_Kunz-CS"/>
</dbReference>
<dbReference type="GO" id="GO:0004867">
    <property type="term" value="F:serine-type endopeptidase inhibitor activity"/>
    <property type="evidence" value="ECO:0007669"/>
    <property type="project" value="UniProtKB-KW"/>
</dbReference>
<dbReference type="PANTHER" id="PTHR10083:SF328">
    <property type="entry name" value="TISSUE FACTOR PATHWAY INHIBITOR"/>
    <property type="match status" value="1"/>
</dbReference>
<feature type="transmembrane region" description="Helical" evidence="4">
    <location>
        <begin position="81"/>
        <end position="104"/>
    </location>
</feature>
<evidence type="ECO:0000313" key="6">
    <source>
        <dbReference type="Proteomes" id="UP000050790"/>
    </source>
</evidence>
<dbReference type="SMART" id="SM00131">
    <property type="entry name" value="KU"/>
    <property type="match status" value="1"/>
</dbReference>
<evidence type="ECO:0000259" key="5">
    <source>
        <dbReference type="PROSITE" id="PS50279"/>
    </source>
</evidence>
<dbReference type="Pfam" id="PF00014">
    <property type="entry name" value="Kunitz_BPTI"/>
    <property type="match status" value="1"/>
</dbReference>
<dbReference type="PANTHER" id="PTHR10083">
    <property type="entry name" value="KUNITZ-TYPE PROTEASE INHIBITOR-RELATED"/>
    <property type="match status" value="1"/>
</dbReference>
<reference evidence="7" key="1">
    <citation type="submission" date="2023-11" db="UniProtKB">
        <authorList>
            <consortium name="WormBaseParasite"/>
        </authorList>
    </citation>
    <scope>IDENTIFICATION</scope>
</reference>
<keyword evidence="3" id="KW-1015">Disulfide bond</keyword>
<evidence type="ECO:0000256" key="4">
    <source>
        <dbReference type="SAM" id="Phobius"/>
    </source>
</evidence>
<keyword evidence="2" id="KW-0722">Serine protease inhibitor</keyword>
<protein>
    <recommendedName>
        <fullName evidence="5">BPTI/Kunitz inhibitor domain-containing protein</fullName>
    </recommendedName>
</protein>
<dbReference type="InterPro" id="IPR036880">
    <property type="entry name" value="Kunitz_BPTI_sf"/>
</dbReference>
<dbReference type="InterPro" id="IPR002223">
    <property type="entry name" value="Kunitz_BPTI"/>
</dbReference>
<evidence type="ECO:0000256" key="1">
    <source>
        <dbReference type="ARBA" id="ARBA00022690"/>
    </source>
</evidence>
<dbReference type="PROSITE" id="PS50279">
    <property type="entry name" value="BPTI_KUNITZ_2"/>
    <property type="match status" value="1"/>
</dbReference>
<dbReference type="PRINTS" id="PR00759">
    <property type="entry name" value="BASICPTASE"/>
</dbReference>
<dbReference type="Proteomes" id="UP000050790">
    <property type="component" value="Unassembled WGS sequence"/>
</dbReference>
<keyword evidence="4" id="KW-1133">Transmembrane helix</keyword>
<dbReference type="GO" id="GO:0005615">
    <property type="term" value="C:extracellular space"/>
    <property type="evidence" value="ECO:0007669"/>
    <property type="project" value="TreeGrafter"/>
</dbReference>
<dbReference type="WBParaSite" id="SMRG1_53870.1">
    <property type="protein sequence ID" value="SMRG1_53870.1"/>
    <property type="gene ID" value="SMRG1_53870"/>
</dbReference>
<dbReference type="SUPFAM" id="SSF57362">
    <property type="entry name" value="BPTI-like"/>
    <property type="match status" value="1"/>
</dbReference>
<evidence type="ECO:0000256" key="2">
    <source>
        <dbReference type="ARBA" id="ARBA00022900"/>
    </source>
</evidence>
<keyword evidence="1" id="KW-0646">Protease inhibitor</keyword>